<evidence type="ECO:0000256" key="10">
    <source>
        <dbReference type="ARBA" id="ARBA00023170"/>
    </source>
</evidence>
<dbReference type="EMBL" id="WNYA01008317">
    <property type="protein sequence ID" value="KAG8541150.1"/>
    <property type="molecule type" value="Genomic_DNA"/>
</dbReference>
<dbReference type="SUPFAM" id="SSF81321">
    <property type="entry name" value="Family A G protein-coupled receptor-like"/>
    <property type="match status" value="1"/>
</dbReference>
<accession>A0AAV6YZ86</accession>
<dbReference type="PRINTS" id="PR00237">
    <property type="entry name" value="GPCRRHODOPSN"/>
</dbReference>
<dbReference type="InterPro" id="IPR000725">
    <property type="entry name" value="Olfact_rcpt"/>
</dbReference>
<dbReference type="InterPro" id="IPR017452">
    <property type="entry name" value="GPCR_Rhodpsn_7TM"/>
</dbReference>
<protein>
    <recommendedName>
        <fullName evidence="14">G-protein coupled receptors family 1 profile domain-containing protein</fullName>
    </recommendedName>
</protein>
<dbReference type="PANTHER" id="PTHR24242:SF382">
    <property type="entry name" value="OLFACTORY RECEPTOR"/>
    <property type="match status" value="1"/>
</dbReference>
<feature type="transmembrane region" description="Helical" evidence="13">
    <location>
        <begin position="202"/>
        <end position="227"/>
    </location>
</feature>
<dbReference type="GO" id="GO:0005886">
    <property type="term" value="C:plasma membrane"/>
    <property type="evidence" value="ECO:0007669"/>
    <property type="project" value="UniProtKB-SubCell"/>
</dbReference>
<evidence type="ECO:0000313" key="15">
    <source>
        <dbReference type="EMBL" id="KAG8541150.1"/>
    </source>
</evidence>
<keyword evidence="3" id="KW-0716">Sensory transduction</keyword>
<feature type="transmembrane region" description="Helical" evidence="13">
    <location>
        <begin position="239"/>
        <end position="262"/>
    </location>
</feature>
<organism evidence="15 16">
    <name type="scientific">Engystomops pustulosus</name>
    <name type="common">Tungara frog</name>
    <name type="synonym">Physalaemus pustulosus</name>
    <dbReference type="NCBI Taxonomy" id="76066"/>
    <lineage>
        <taxon>Eukaryota</taxon>
        <taxon>Metazoa</taxon>
        <taxon>Chordata</taxon>
        <taxon>Craniata</taxon>
        <taxon>Vertebrata</taxon>
        <taxon>Euteleostomi</taxon>
        <taxon>Amphibia</taxon>
        <taxon>Batrachia</taxon>
        <taxon>Anura</taxon>
        <taxon>Neobatrachia</taxon>
        <taxon>Hyloidea</taxon>
        <taxon>Leptodactylidae</taxon>
        <taxon>Leiuperinae</taxon>
        <taxon>Engystomops</taxon>
    </lineage>
</organism>
<dbReference type="Proteomes" id="UP000824782">
    <property type="component" value="Unassembled WGS sequence"/>
</dbReference>
<dbReference type="FunFam" id="1.20.1070.10:FF:000001">
    <property type="entry name" value="Olfactory receptor"/>
    <property type="match status" value="1"/>
</dbReference>
<evidence type="ECO:0000259" key="14">
    <source>
        <dbReference type="PROSITE" id="PS50262"/>
    </source>
</evidence>
<dbReference type="GO" id="GO:0004984">
    <property type="term" value="F:olfactory receptor activity"/>
    <property type="evidence" value="ECO:0007669"/>
    <property type="project" value="InterPro"/>
</dbReference>
<evidence type="ECO:0000256" key="11">
    <source>
        <dbReference type="ARBA" id="ARBA00023180"/>
    </source>
</evidence>
<evidence type="ECO:0000256" key="7">
    <source>
        <dbReference type="ARBA" id="ARBA00023040"/>
    </source>
</evidence>
<keyword evidence="7" id="KW-0297">G-protein coupled receptor</keyword>
<evidence type="ECO:0000313" key="16">
    <source>
        <dbReference type="Proteomes" id="UP000824782"/>
    </source>
</evidence>
<keyword evidence="9" id="KW-1015">Disulfide bond</keyword>
<keyword evidence="8 13" id="KW-0472">Membrane</keyword>
<keyword evidence="10" id="KW-0675">Receptor</keyword>
<comment type="subcellular location">
    <subcellularLocation>
        <location evidence="1">Cell membrane</location>
        <topology evidence="1">Multi-pass membrane protein</topology>
    </subcellularLocation>
</comment>
<keyword evidence="12" id="KW-0807">Transducer</keyword>
<dbReference type="PANTHER" id="PTHR24242">
    <property type="entry name" value="G-PROTEIN COUPLED RECEPTOR"/>
    <property type="match status" value="1"/>
</dbReference>
<evidence type="ECO:0000256" key="12">
    <source>
        <dbReference type="ARBA" id="ARBA00023224"/>
    </source>
</evidence>
<evidence type="ECO:0000256" key="6">
    <source>
        <dbReference type="ARBA" id="ARBA00022989"/>
    </source>
</evidence>
<name>A0AAV6YZ86_ENGPU</name>
<evidence type="ECO:0000256" key="5">
    <source>
        <dbReference type="ARBA" id="ARBA00022725"/>
    </source>
</evidence>
<keyword evidence="5" id="KW-0552">Olfaction</keyword>
<dbReference type="Gene3D" id="1.20.1070.10">
    <property type="entry name" value="Rhodopsin 7-helix transmembrane proteins"/>
    <property type="match status" value="1"/>
</dbReference>
<keyword evidence="6 13" id="KW-1133">Transmembrane helix</keyword>
<gene>
    <name evidence="15" type="ORF">GDO81_029612</name>
</gene>
<proteinExistence type="predicted"/>
<feature type="transmembrane region" description="Helical" evidence="13">
    <location>
        <begin position="274"/>
        <end position="294"/>
    </location>
</feature>
<evidence type="ECO:0000256" key="3">
    <source>
        <dbReference type="ARBA" id="ARBA00022606"/>
    </source>
</evidence>
<feature type="transmembrane region" description="Helical" evidence="13">
    <location>
        <begin position="64"/>
        <end position="84"/>
    </location>
</feature>
<dbReference type="PRINTS" id="PR00245">
    <property type="entry name" value="OLFACTORYR"/>
</dbReference>
<dbReference type="Pfam" id="PF13853">
    <property type="entry name" value="7tm_4"/>
    <property type="match status" value="1"/>
</dbReference>
<dbReference type="PROSITE" id="PS50262">
    <property type="entry name" value="G_PROTEIN_RECEP_F1_2"/>
    <property type="match status" value="1"/>
</dbReference>
<dbReference type="InterPro" id="IPR000276">
    <property type="entry name" value="GPCR_Rhodpsn"/>
</dbReference>
<evidence type="ECO:0000256" key="1">
    <source>
        <dbReference type="ARBA" id="ARBA00004651"/>
    </source>
</evidence>
<feature type="domain" description="G-protein coupled receptors family 1 profile" evidence="14">
    <location>
        <begin position="43"/>
        <end position="292"/>
    </location>
</feature>
<keyword evidence="16" id="KW-1185">Reference proteome</keyword>
<reference evidence="15" key="1">
    <citation type="thesis" date="2020" institute="ProQuest LLC" country="789 East Eisenhower Parkway, Ann Arbor, MI, USA">
        <title>Comparative Genomics and Chromosome Evolution.</title>
        <authorList>
            <person name="Mudd A.B."/>
        </authorList>
    </citation>
    <scope>NUCLEOTIDE SEQUENCE</scope>
    <source>
        <strain evidence="15">237g6f4</strain>
        <tissue evidence="15">Blood</tissue>
    </source>
</reference>
<keyword evidence="11" id="KW-0325">Glycoprotein</keyword>
<sequence>MEGSRNVTQIVSTFIIIGFPSSRSLQILFFFLFLFMYILTTIENLLVITIIWKSRNLHKPMYFFLGNLSFLEAWYVTVTVPKLLCIFISDNKQITFTACMTQLFFFLFLGCTEGVLLTVMAFGRYVAICNPLHYVTKMNWHFCFVLAVCTWITGFVIAIIKIYFISQLTFCHSNLINHFYCDVSPILNLACTDMKQTEVVDFVLALIILLVPLLLTCLSYLCILITIFRIPHSSGRKKAFSTCGSHLVVVIILYSTTLFMYARPSRAQSINSNKLVSVVYTVVTPFLNPIIYCLRNKEVKAAVYKLLSTN</sequence>
<dbReference type="GO" id="GO:0004930">
    <property type="term" value="F:G protein-coupled receptor activity"/>
    <property type="evidence" value="ECO:0007669"/>
    <property type="project" value="UniProtKB-KW"/>
</dbReference>
<feature type="transmembrane region" description="Helical" evidence="13">
    <location>
        <begin position="104"/>
        <end position="127"/>
    </location>
</feature>
<evidence type="ECO:0000256" key="13">
    <source>
        <dbReference type="SAM" id="Phobius"/>
    </source>
</evidence>
<evidence type="ECO:0000256" key="8">
    <source>
        <dbReference type="ARBA" id="ARBA00023136"/>
    </source>
</evidence>
<evidence type="ECO:0000256" key="9">
    <source>
        <dbReference type="ARBA" id="ARBA00023157"/>
    </source>
</evidence>
<dbReference type="InterPro" id="IPR050939">
    <property type="entry name" value="Olfactory_GPCR1"/>
</dbReference>
<dbReference type="AlphaFoldDB" id="A0AAV6YZ86"/>
<comment type="caution">
    <text evidence="15">The sequence shown here is derived from an EMBL/GenBank/DDBJ whole genome shotgun (WGS) entry which is preliminary data.</text>
</comment>
<feature type="transmembrane region" description="Helical" evidence="13">
    <location>
        <begin position="27"/>
        <end position="52"/>
    </location>
</feature>
<evidence type="ECO:0000256" key="2">
    <source>
        <dbReference type="ARBA" id="ARBA00022475"/>
    </source>
</evidence>
<keyword evidence="4 13" id="KW-0812">Transmembrane</keyword>
<keyword evidence="2" id="KW-1003">Cell membrane</keyword>
<feature type="transmembrane region" description="Helical" evidence="13">
    <location>
        <begin position="139"/>
        <end position="165"/>
    </location>
</feature>
<evidence type="ECO:0000256" key="4">
    <source>
        <dbReference type="ARBA" id="ARBA00022692"/>
    </source>
</evidence>